<evidence type="ECO:0000313" key="3">
    <source>
        <dbReference type="EMBL" id="KAF2103548.1"/>
    </source>
</evidence>
<feature type="signal peptide" evidence="1">
    <location>
        <begin position="1"/>
        <end position="20"/>
    </location>
</feature>
<name>A0A9P4IP88_9PEZI</name>
<dbReference type="AlphaFoldDB" id="A0A9P4IP88"/>
<feature type="domain" description="Asl1-like glycosyl hydrolase catalytic" evidence="2">
    <location>
        <begin position="240"/>
        <end position="318"/>
    </location>
</feature>
<dbReference type="Proteomes" id="UP000799772">
    <property type="component" value="Unassembled WGS sequence"/>
</dbReference>
<feature type="chain" id="PRO_5040263613" description="Asl1-like glycosyl hydrolase catalytic domain-containing protein" evidence="1">
    <location>
        <begin position="21"/>
        <end position="321"/>
    </location>
</feature>
<evidence type="ECO:0000256" key="1">
    <source>
        <dbReference type="SAM" id="SignalP"/>
    </source>
</evidence>
<proteinExistence type="predicted"/>
<keyword evidence="4" id="KW-1185">Reference proteome</keyword>
<dbReference type="GO" id="GO:0071966">
    <property type="term" value="P:fungal-type cell wall polysaccharide metabolic process"/>
    <property type="evidence" value="ECO:0007669"/>
    <property type="project" value="TreeGrafter"/>
</dbReference>
<dbReference type="OrthoDB" id="5985073at2759"/>
<evidence type="ECO:0000259" key="2">
    <source>
        <dbReference type="Pfam" id="PF11790"/>
    </source>
</evidence>
<organism evidence="3 4">
    <name type="scientific">Rhizodiscina lignyota</name>
    <dbReference type="NCBI Taxonomy" id="1504668"/>
    <lineage>
        <taxon>Eukaryota</taxon>
        <taxon>Fungi</taxon>
        <taxon>Dikarya</taxon>
        <taxon>Ascomycota</taxon>
        <taxon>Pezizomycotina</taxon>
        <taxon>Dothideomycetes</taxon>
        <taxon>Pleosporomycetidae</taxon>
        <taxon>Aulographales</taxon>
        <taxon>Rhizodiscinaceae</taxon>
        <taxon>Rhizodiscina</taxon>
    </lineage>
</organism>
<dbReference type="EMBL" id="ML978122">
    <property type="protein sequence ID" value="KAF2103548.1"/>
    <property type="molecule type" value="Genomic_DNA"/>
</dbReference>
<evidence type="ECO:0000313" key="4">
    <source>
        <dbReference type="Proteomes" id="UP000799772"/>
    </source>
</evidence>
<dbReference type="PANTHER" id="PTHR34154:SF10">
    <property type="entry name" value="ASL1-LIKE GLYCOSYL HYDROLASE CATALYTIC DOMAIN-CONTAINING PROTEIN"/>
    <property type="match status" value="1"/>
</dbReference>
<keyword evidence="1" id="KW-0732">Signal</keyword>
<sequence length="321" mass="35290">MIVIILALFGLALLLPQVTELHRQHHEYNHVADAIDPYPSLYPTITQYYANHSFSGNQSVGNHPLANHTFGNHSLSDFSHGNHSLGNNSLGNHPHGNLSLGSHSSGNKSFGIYLNTRATVARKRGVAYNNAAFTKLFANTKVSWAYNWAQLPGSPYNYRFQYVPMLWSGASDLTSSWAGNLKQTVNSGASIMFFNEPDQCGSGGSCTDVASSITAWKTNMQPYAGKYRLGSPPSPVSSAVANFKDHVRDSSTYFGDRPVWIPEFQLQAGTDDQISFLRAVLPWLDSQTYVERYAYFMAEDGILINTAGTGLSDLGKLYNSM</sequence>
<dbReference type="InterPro" id="IPR053183">
    <property type="entry name" value="ASL1"/>
</dbReference>
<protein>
    <recommendedName>
        <fullName evidence="2">Asl1-like glycosyl hydrolase catalytic domain-containing protein</fullName>
    </recommendedName>
</protein>
<reference evidence="3" key="1">
    <citation type="journal article" date="2020" name="Stud. Mycol.">
        <title>101 Dothideomycetes genomes: a test case for predicting lifestyles and emergence of pathogens.</title>
        <authorList>
            <person name="Haridas S."/>
            <person name="Albert R."/>
            <person name="Binder M."/>
            <person name="Bloem J."/>
            <person name="Labutti K."/>
            <person name="Salamov A."/>
            <person name="Andreopoulos B."/>
            <person name="Baker S."/>
            <person name="Barry K."/>
            <person name="Bills G."/>
            <person name="Bluhm B."/>
            <person name="Cannon C."/>
            <person name="Castanera R."/>
            <person name="Culley D."/>
            <person name="Daum C."/>
            <person name="Ezra D."/>
            <person name="Gonzalez J."/>
            <person name="Henrissat B."/>
            <person name="Kuo A."/>
            <person name="Liang C."/>
            <person name="Lipzen A."/>
            <person name="Lutzoni F."/>
            <person name="Magnuson J."/>
            <person name="Mondo S."/>
            <person name="Nolan M."/>
            <person name="Ohm R."/>
            <person name="Pangilinan J."/>
            <person name="Park H.-J."/>
            <person name="Ramirez L."/>
            <person name="Alfaro M."/>
            <person name="Sun H."/>
            <person name="Tritt A."/>
            <person name="Yoshinaga Y."/>
            <person name="Zwiers L.-H."/>
            <person name="Turgeon B."/>
            <person name="Goodwin S."/>
            <person name="Spatafora J."/>
            <person name="Crous P."/>
            <person name="Grigoriev I."/>
        </authorList>
    </citation>
    <scope>NUCLEOTIDE SEQUENCE</scope>
    <source>
        <strain evidence="3">CBS 133067</strain>
    </source>
</reference>
<comment type="caution">
    <text evidence="3">The sequence shown here is derived from an EMBL/GenBank/DDBJ whole genome shotgun (WGS) entry which is preliminary data.</text>
</comment>
<gene>
    <name evidence="3" type="ORF">NA57DRAFT_72524</name>
</gene>
<dbReference type="PANTHER" id="PTHR34154">
    <property type="entry name" value="ALKALI-SENSITIVE LINKAGE PROTEIN 1"/>
    <property type="match status" value="1"/>
</dbReference>
<dbReference type="Pfam" id="PF11790">
    <property type="entry name" value="Glyco_hydro_cc"/>
    <property type="match status" value="2"/>
</dbReference>
<feature type="domain" description="Asl1-like glycosyl hydrolase catalytic" evidence="2">
    <location>
        <begin position="125"/>
        <end position="232"/>
    </location>
</feature>
<dbReference type="InterPro" id="IPR024655">
    <property type="entry name" value="Asl1_glyco_hydro_catalytic"/>
</dbReference>
<accession>A0A9P4IP88</accession>
<dbReference type="GO" id="GO:0009277">
    <property type="term" value="C:fungal-type cell wall"/>
    <property type="evidence" value="ECO:0007669"/>
    <property type="project" value="TreeGrafter"/>
</dbReference>